<evidence type="ECO:0000256" key="3">
    <source>
        <dbReference type="ARBA" id="ARBA00022670"/>
    </source>
</evidence>
<dbReference type="Pfam" id="PF05343">
    <property type="entry name" value="Peptidase_M42"/>
    <property type="match status" value="1"/>
</dbReference>
<sequence>MDISEILKKLSDSFGVSSWEHNTYSIVEETLKEINSEIEISKRGTGSLVAKYGNDDKKIAFFAHIDEIGIAISKIVDKDFVRVEMVGGVDPRTLIAKRVIFKTEKGDKLGVIGMLAPHLQDKDKRGQSPSFDELFVDFSISGGTEGLNVGDIGVVEAKSKELENKTISGKAIDNRAGVVSIIKALDYLKKFKFDGTLYLSFNKGEEVGLVGAKGMAYDIHPDNAIIVDVTFAEDLPDNIETMKIGKGPAIGIGAAINKEVNKKLTDIAKNENIDHQIEVLPMGTGTETDVVQLTKNGVKTGLLSIPIYNMHSPVEVVNVNDIDLTAKLLALYAYEEGGNK</sequence>
<dbReference type="Gene3D" id="3.40.630.10">
    <property type="entry name" value="Zn peptidases"/>
    <property type="match status" value="1"/>
</dbReference>
<evidence type="ECO:0000256" key="8">
    <source>
        <dbReference type="PIRSR" id="PIRSR001123-2"/>
    </source>
</evidence>
<dbReference type="Gene3D" id="2.40.30.40">
    <property type="entry name" value="Peptidase M42, domain 2"/>
    <property type="match status" value="1"/>
</dbReference>
<evidence type="ECO:0000313" key="10">
    <source>
        <dbReference type="Proteomes" id="UP000199322"/>
    </source>
</evidence>
<feature type="binding site" evidence="8">
    <location>
        <position position="311"/>
    </location>
    <ligand>
        <name>Zn(2+)</name>
        <dbReference type="ChEBI" id="CHEBI:29105"/>
        <label>2</label>
    </ligand>
</feature>
<keyword evidence="5" id="KW-0378">Hydrolase</keyword>
<dbReference type="GO" id="GO:0046872">
    <property type="term" value="F:metal ion binding"/>
    <property type="evidence" value="ECO:0007669"/>
    <property type="project" value="UniProtKB-UniRule"/>
</dbReference>
<keyword evidence="3" id="KW-0645">Protease</keyword>
<dbReference type="InterPro" id="IPR023367">
    <property type="entry name" value="Peptidase_M42_dom2"/>
</dbReference>
<evidence type="ECO:0000256" key="7">
    <source>
        <dbReference type="PIRSR" id="PIRSR001123-1"/>
    </source>
</evidence>
<accession>A0A1G6MPG6</accession>
<dbReference type="InterPro" id="IPR051464">
    <property type="entry name" value="Peptidase_M42_aminopept"/>
</dbReference>
<comment type="cofactor">
    <cofactor evidence="8">
        <name>a divalent metal cation</name>
        <dbReference type="ChEBI" id="CHEBI:60240"/>
    </cofactor>
    <text evidence="8">Binds 2 divalent metal cations per subunit.</text>
</comment>
<keyword evidence="10" id="KW-1185">Reference proteome</keyword>
<feature type="binding site" evidence="8">
    <location>
        <position position="64"/>
    </location>
    <ligand>
        <name>Zn(2+)</name>
        <dbReference type="ChEBI" id="CHEBI:29105"/>
        <label>1</label>
    </ligand>
</feature>
<dbReference type="PANTHER" id="PTHR32481">
    <property type="entry name" value="AMINOPEPTIDASE"/>
    <property type="match status" value="1"/>
</dbReference>
<keyword evidence="4 8" id="KW-0479">Metal-binding</keyword>
<organism evidence="9 10">
    <name type="scientific">Geotoga petraea</name>
    <dbReference type="NCBI Taxonomy" id="28234"/>
    <lineage>
        <taxon>Bacteria</taxon>
        <taxon>Thermotogati</taxon>
        <taxon>Thermotogota</taxon>
        <taxon>Thermotogae</taxon>
        <taxon>Petrotogales</taxon>
        <taxon>Petrotogaceae</taxon>
        <taxon>Geotoga</taxon>
    </lineage>
</organism>
<dbReference type="InterPro" id="IPR008007">
    <property type="entry name" value="Peptidase_M42"/>
</dbReference>
<proteinExistence type="inferred from homology"/>
<dbReference type="AlphaFoldDB" id="A0A1G6MPG6"/>
<evidence type="ECO:0000256" key="5">
    <source>
        <dbReference type="ARBA" id="ARBA00022801"/>
    </source>
</evidence>
<feature type="active site" description="Proton acceptor" evidence="7">
    <location>
        <position position="205"/>
    </location>
</feature>
<evidence type="ECO:0000256" key="4">
    <source>
        <dbReference type="ARBA" id="ARBA00022723"/>
    </source>
</evidence>
<feature type="binding site" evidence="8">
    <location>
        <position position="173"/>
    </location>
    <ligand>
        <name>Zn(2+)</name>
        <dbReference type="ChEBI" id="CHEBI:29105"/>
        <label>2</label>
    </ligand>
</feature>
<dbReference type="EMBL" id="FMYV01000005">
    <property type="protein sequence ID" value="SDC57420.1"/>
    <property type="molecule type" value="Genomic_DNA"/>
</dbReference>
<protein>
    <submittedName>
        <fullName evidence="9">Endoglucanase</fullName>
    </submittedName>
</protein>
<name>A0A1G6MPG6_9BACT</name>
<dbReference type="GO" id="GO:0004177">
    <property type="term" value="F:aminopeptidase activity"/>
    <property type="evidence" value="ECO:0007669"/>
    <property type="project" value="UniProtKB-UniRule"/>
</dbReference>
<evidence type="ECO:0000256" key="1">
    <source>
        <dbReference type="ARBA" id="ARBA00006272"/>
    </source>
</evidence>
<keyword evidence="2" id="KW-0031">Aminopeptidase</keyword>
<dbReference type="PIRSF" id="PIRSF001123">
    <property type="entry name" value="PepA_GA"/>
    <property type="match status" value="1"/>
</dbReference>
<comment type="similarity">
    <text evidence="1 6">Belongs to the peptidase M42 family.</text>
</comment>
<gene>
    <name evidence="9" type="ORF">SAMN04488588_1334</name>
</gene>
<evidence type="ECO:0000313" key="9">
    <source>
        <dbReference type="EMBL" id="SDC57420.1"/>
    </source>
</evidence>
<dbReference type="Proteomes" id="UP000199322">
    <property type="component" value="Unassembled WGS sequence"/>
</dbReference>
<feature type="binding site" evidence="8">
    <location>
        <position position="228"/>
    </location>
    <ligand>
        <name>Zn(2+)</name>
        <dbReference type="ChEBI" id="CHEBI:29105"/>
        <label>1</label>
    </ligand>
</feature>
<dbReference type="STRING" id="28234.SAMN04488588_1334"/>
<feature type="binding site" evidence="8">
    <location>
        <position position="206"/>
    </location>
    <ligand>
        <name>Zn(2+)</name>
        <dbReference type="ChEBI" id="CHEBI:29105"/>
        <label>2</label>
    </ligand>
</feature>
<feature type="binding site" evidence="8">
    <location>
        <position position="173"/>
    </location>
    <ligand>
        <name>Zn(2+)</name>
        <dbReference type="ChEBI" id="CHEBI:29105"/>
        <label>1</label>
    </ligand>
</feature>
<dbReference type="RefSeq" id="WP_091403906.1">
    <property type="nucleotide sequence ID" value="NZ_FMYV01000005.1"/>
</dbReference>
<dbReference type="SUPFAM" id="SSF53187">
    <property type="entry name" value="Zn-dependent exopeptidases"/>
    <property type="match status" value="1"/>
</dbReference>
<dbReference type="GO" id="GO:0006508">
    <property type="term" value="P:proteolysis"/>
    <property type="evidence" value="ECO:0007669"/>
    <property type="project" value="UniProtKB-KW"/>
</dbReference>
<reference evidence="9 10" key="1">
    <citation type="submission" date="2016-10" db="EMBL/GenBank/DDBJ databases">
        <authorList>
            <person name="de Groot N.N."/>
        </authorList>
    </citation>
    <scope>NUCLEOTIDE SEQUENCE [LARGE SCALE GENOMIC DNA]</scope>
    <source>
        <strain evidence="9 10">WG14</strain>
    </source>
</reference>
<dbReference type="PANTHER" id="PTHR32481:SF6">
    <property type="entry name" value="ENDOGLUCANASE"/>
    <property type="match status" value="1"/>
</dbReference>
<dbReference type="SUPFAM" id="SSF101821">
    <property type="entry name" value="Aminopeptidase/glucanase lid domain"/>
    <property type="match status" value="1"/>
</dbReference>
<evidence type="ECO:0000256" key="6">
    <source>
        <dbReference type="PIRNR" id="PIRNR001123"/>
    </source>
</evidence>
<evidence type="ECO:0000256" key="2">
    <source>
        <dbReference type="ARBA" id="ARBA00022438"/>
    </source>
</evidence>